<keyword evidence="1" id="KW-1133">Transmembrane helix</keyword>
<name>A0ABU3NIC0_9GAMM</name>
<comment type="caution">
    <text evidence="2">The sequence shown here is derived from an EMBL/GenBank/DDBJ whole genome shotgun (WGS) entry which is preliminary data.</text>
</comment>
<keyword evidence="3" id="KW-1185">Reference proteome</keyword>
<dbReference type="RefSeq" id="WP_315587261.1">
    <property type="nucleotide sequence ID" value="NZ_JAVXUR010000009.1"/>
</dbReference>
<evidence type="ECO:0000256" key="1">
    <source>
        <dbReference type="SAM" id="Phobius"/>
    </source>
</evidence>
<evidence type="ECO:0000313" key="2">
    <source>
        <dbReference type="EMBL" id="MDT8880930.1"/>
    </source>
</evidence>
<feature type="transmembrane region" description="Helical" evidence="1">
    <location>
        <begin position="12"/>
        <end position="34"/>
    </location>
</feature>
<dbReference type="SUPFAM" id="SSF54523">
    <property type="entry name" value="Pili subunits"/>
    <property type="match status" value="1"/>
</dbReference>
<evidence type="ECO:0000313" key="3">
    <source>
        <dbReference type="Proteomes" id="UP001255917"/>
    </source>
</evidence>
<gene>
    <name evidence="2" type="primary">pilV</name>
    <name evidence="2" type="ORF">RSO68_15795</name>
</gene>
<dbReference type="InterPro" id="IPR012902">
    <property type="entry name" value="N_methyl_site"/>
</dbReference>
<dbReference type="EMBL" id="JAVXUR010000009">
    <property type="protein sequence ID" value="MDT8880930.1"/>
    <property type="molecule type" value="Genomic_DNA"/>
</dbReference>
<dbReference type="Pfam" id="PF07963">
    <property type="entry name" value="N_methyl"/>
    <property type="match status" value="1"/>
</dbReference>
<keyword evidence="1" id="KW-0472">Membrane</keyword>
<dbReference type="InterPro" id="IPR013362">
    <property type="entry name" value="Pilus_4_PilV"/>
</dbReference>
<organism evidence="2 3">
    <name type="scientific">Halomonas saccharevitans</name>
    <dbReference type="NCBI Taxonomy" id="416872"/>
    <lineage>
        <taxon>Bacteria</taxon>
        <taxon>Pseudomonadati</taxon>
        <taxon>Pseudomonadota</taxon>
        <taxon>Gammaproteobacteria</taxon>
        <taxon>Oceanospirillales</taxon>
        <taxon>Halomonadaceae</taxon>
        <taxon>Halomonas</taxon>
    </lineage>
</organism>
<dbReference type="Proteomes" id="UP001255917">
    <property type="component" value="Unassembled WGS sequence"/>
</dbReference>
<proteinExistence type="predicted"/>
<reference evidence="3" key="1">
    <citation type="submission" date="2023-07" db="EMBL/GenBank/DDBJ databases">
        <title>Substrates and metabolic shifts associated with increased methane emissions in unrestored hypersaline salterns.</title>
        <authorList>
            <person name="Bueno De Mesquita C.P."/>
            <person name="Tringe S.G."/>
        </authorList>
    </citation>
    <scope>NUCLEOTIDE SEQUENCE [LARGE SCALE GENOMIC DNA]</scope>
    <source>
        <strain evidence="3">I4</strain>
    </source>
</reference>
<dbReference type="InterPro" id="IPR045584">
    <property type="entry name" value="Pilin-like"/>
</dbReference>
<sequence length="147" mass="15431">MMGLASTKQRGFTLIEALVALLVLSIGMLGVAAMQLKSLQGAHAAYQRSIASLAAQDAQERLWAQLAGDGSCPSWDNAEDASWKGAWAVYLRDSDSVSEVPVSGGSVSATANDCEFSITVSWSESRFAGEGDPGFSYTVRLPGEVAP</sequence>
<keyword evidence="1" id="KW-0812">Transmembrane</keyword>
<dbReference type="NCBIfam" id="TIGR02523">
    <property type="entry name" value="type_IV_pilV"/>
    <property type="match status" value="1"/>
</dbReference>
<dbReference type="NCBIfam" id="TIGR02532">
    <property type="entry name" value="IV_pilin_GFxxxE"/>
    <property type="match status" value="1"/>
</dbReference>
<protein>
    <submittedName>
        <fullName evidence="2">Type IV pilus modification protein PilV</fullName>
    </submittedName>
</protein>
<dbReference type="PROSITE" id="PS00409">
    <property type="entry name" value="PROKAR_NTER_METHYL"/>
    <property type="match status" value="1"/>
</dbReference>
<accession>A0ABU3NIC0</accession>